<feature type="compositionally biased region" description="Basic residues" evidence="1">
    <location>
        <begin position="35"/>
        <end position="44"/>
    </location>
</feature>
<dbReference type="AlphaFoldDB" id="A0A9J6FDN4"/>
<keyword evidence="3" id="KW-1185">Reference proteome</keyword>
<feature type="compositionally biased region" description="Basic and acidic residues" evidence="1">
    <location>
        <begin position="1"/>
        <end position="31"/>
    </location>
</feature>
<evidence type="ECO:0000313" key="2">
    <source>
        <dbReference type="EMBL" id="KAH9360425.1"/>
    </source>
</evidence>
<feature type="region of interest" description="Disordered" evidence="1">
    <location>
        <begin position="1"/>
        <end position="44"/>
    </location>
</feature>
<organism evidence="2 3">
    <name type="scientific">Haemaphysalis longicornis</name>
    <name type="common">Bush tick</name>
    <dbReference type="NCBI Taxonomy" id="44386"/>
    <lineage>
        <taxon>Eukaryota</taxon>
        <taxon>Metazoa</taxon>
        <taxon>Ecdysozoa</taxon>
        <taxon>Arthropoda</taxon>
        <taxon>Chelicerata</taxon>
        <taxon>Arachnida</taxon>
        <taxon>Acari</taxon>
        <taxon>Parasitiformes</taxon>
        <taxon>Ixodida</taxon>
        <taxon>Ixodoidea</taxon>
        <taxon>Ixodidae</taxon>
        <taxon>Haemaphysalinae</taxon>
        <taxon>Haemaphysalis</taxon>
    </lineage>
</organism>
<dbReference type="Proteomes" id="UP000821853">
    <property type="component" value="Chromosome 1"/>
</dbReference>
<name>A0A9J6FDN4_HAELO</name>
<dbReference type="EMBL" id="JABSTR010000001">
    <property type="protein sequence ID" value="KAH9360425.1"/>
    <property type="molecule type" value="Genomic_DNA"/>
</dbReference>
<comment type="caution">
    <text evidence="2">The sequence shown here is derived from an EMBL/GenBank/DDBJ whole genome shotgun (WGS) entry which is preliminary data.</text>
</comment>
<protein>
    <submittedName>
        <fullName evidence="2">Uncharacterized protein</fullName>
    </submittedName>
</protein>
<sequence length="191" mass="21609">MDSHEYAEDVEGHMQDSDERQTGKGDDDGWQRIHLPIKRPTRTGRVSRTRYTRQFRPLNKIRICRFSRQATAPVIESPAPSAQLAEMAAVTFDDASNSVHIALYDEYHATRLAQIDHLTPPPPRHNGKVETIYVTGLGVLLQLVNQLWDSGEVSDSLPVTVVPESGQEPRNPQNLRPIALTPLHSNIYRLW</sequence>
<gene>
    <name evidence="2" type="ORF">HPB48_019506</name>
</gene>
<evidence type="ECO:0000313" key="3">
    <source>
        <dbReference type="Proteomes" id="UP000821853"/>
    </source>
</evidence>
<proteinExistence type="predicted"/>
<dbReference type="VEuPathDB" id="VectorBase:HLOH_047264"/>
<accession>A0A9J6FDN4</accession>
<evidence type="ECO:0000256" key="1">
    <source>
        <dbReference type="SAM" id="MobiDB-lite"/>
    </source>
</evidence>
<reference evidence="2 3" key="1">
    <citation type="journal article" date="2020" name="Cell">
        <title>Large-Scale Comparative Analyses of Tick Genomes Elucidate Their Genetic Diversity and Vector Capacities.</title>
        <authorList>
            <consortium name="Tick Genome and Microbiome Consortium (TIGMIC)"/>
            <person name="Jia N."/>
            <person name="Wang J."/>
            <person name="Shi W."/>
            <person name="Du L."/>
            <person name="Sun Y."/>
            <person name="Zhan W."/>
            <person name="Jiang J.F."/>
            <person name="Wang Q."/>
            <person name="Zhang B."/>
            <person name="Ji P."/>
            <person name="Bell-Sakyi L."/>
            <person name="Cui X.M."/>
            <person name="Yuan T.T."/>
            <person name="Jiang B.G."/>
            <person name="Yang W.F."/>
            <person name="Lam T.T."/>
            <person name="Chang Q.C."/>
            <person name="Ding S.J."/>
            <person name="Wang X.J."/>
            <person name="Zhu J.G."/>
            <person name="Ruan X.D."/>
            <person name="Zhao L."/>
            <person name="Wei J.T."/>
            <person name="Ye R.Z."/>
            <person name="Que T.C."/>
            <person name="Du C.H."/>
            <person name="Zhou Y.H."/>
            <person name="Cheng J.X."/>
            <person name="Dai P.F."/>
            <person name="Guo W.B."/>
            <person name="Han X.H."/>
            <person name="Huang E.J."/>
            <person name="Li L.F."/>
            <person name="Wei W."/>
            <person name="Gao Y.C."/>
            <person name="Liu J.Z."/>
            <person name="Shao H.Z."/>
            <person name="Wang X."/>
            <person name="Wang C.C."/>
            <person name="Yang T.C."/>
            <person name="Huo Q.B."/>
            <person name="Li W."/>
            <person name="Chen H.Y."/>
            <person name="Chen S.E."/>
            <person name="Zhou L.G."/>
            <person name="Ni X.B."/>
            <person name="Tian J.H."/>
            <person name="Sheng Y."/>
            <person name="Liu T."/>
            <person name="Pan Y.S."/>
            <person name="Xia L.Y."/>
            <person name="Li J."/>
            <person name="Zhao F."/>
            <person name="Cao W.C."/>
        </authorList>
    </citation>
    <scope>NUCLEOTIDE SEQUENCE [LARGE SCALE GENOMIC DNA]</scope>
    <source>
        <strain evidence="2">HaeL-2018</strain>
    </source>
</reference>